<dbReference type="PATRIC" id="fig|263475.3.peg.2894"/>
<dbReference type="AlphaFoldDB" id="A0A0M0LA79"/>
<sequence length="108" mass="12443">MDKKYSDMTPTELRTEIATLKEKARKAEQLGILNEFAVYERKALMAQAFLLNPDDFKPGEMYRIEGDPGVFFQLEYLKGRFGWGYRLGGDHYEEALPISMLTPVKEGM</sequence>
<dbReference type="RefSeq" id="WP_053418816.1">
    <property type="nucleotide sequence ID" value="NZ_JBCMNK010000015.1"/>
</dbReference>
<dbReference type="Gene3D" id="1.10.287.880">
    <property type="entry name" value="Hypothetical protein YfhH domain"/>
    <property type="match status" value="1"/>
</dbReference>
<dbReference type="STRING" id="263475.AMD00_20260"/>
<accession>A0A0M0LA79</accession>
<dbReference type="Gene3D" id="2.30.30.340">
    <property type="entry name" value="Hypothetical protein YfhH like domains"/>
    <property type="match status" value="1"/>
</dbReference>
<comment type="caution">
    <text evidence="1">The sequence shown here is derived from an EMBL/GenBank/DDBJ whole genome shotgun (WGS) entry which is preliminary data.</text>
</comment>
<protein>
    <submittedName>
        <fullName evidence="1">Uncharacterized protein</fullName>
    </submittedName>
</protein>
<dbReference type="Pfam" id="PF08838">
    <property type="entry name" value="DUF1811"/>
    <property type="match status" value="1"/>
</dbReference>
<dbReference type="EMBL" id="LILB01000008">
    <property type="protein sequence ID" value="KOO47944.1"/>
    <property type="molecule type" value="Genomic_DNA"/>
</dbReference>
<proteinExistence type="predicted"/>
<keyword evidence="2" id="KW-1185">Reference proteome</keyword>
<dbReference type="GeneID" id="301138434"/>
<dbReference type="OrthoDB" id="2353288at2"/>
<dbReference type="InterPro" id="IPR014938">
    <property type="entry name" value="YfhH-like"/>
</dbReference>
<evidence type="ECO:0000313" key="2">
    <source>
        <dbReference type="Proteomes" id="UP000036867"/>
    </source>
</evidence>
<dbReference type="InterPro" id="IPR036289">
    <property type="entry name" value="YfhH"/>
</dbReference>
<name>A0A0M0LA79_9BACL</name>
<gene>
    <name evidence="1" type="ORF">AMD00_20260</name>
</gene>
<organism evidence="1 2">
    <name type="scientific">Viridibacillus arvi</name>
    <dbReference type="NCBI Taxonomy" id="263475"/>
    <lineage>
        <taxon>Bacteria</taxon>
        <taxon>Bacillati</taxon>
        <taxon>Bacillota</taxon>
        <taxon>Bacilli</taxon>
        <taxon>Bacillales</taxon>
        <taxon>Caryophanaceae</taxon>
        <taxon>Viridibacillus</taxon>
    </lineage>
</organism>
<dbReference type="Proteomes" id="UP000036867">
    <property type="component" value="Unassembled WGS sequence"/>
</dbReference>
<reference evidence="2" key="1">
    <citation type="submission" date="2015-08" db="EMBL/GenBank/DDBJ databases">
        <title>Fjat-10028 dsm 16317.</title>
        <authorList>
            <person name="Liu B."/>
            <person name="Wang J."/>
            <person name="Zhu Y."/>
            <person name="Liu G."/>
            <person name="Chen Q."/>
            <person name="Chen Z."/>
            <person name="Lan J."/>
            <person name="Che J."/>
            <person name="Ge C."/>
            <person name="Shi H."/>
            <person name="Pan Z."/>
            <person name="Liu X."/>
        </authorList>
    </citation>
    <scope>NUCLEOTIDE SEQUENCE [LARGE SCALE GENOMIC DNA]</scope>
    <source>
        <strain evidence="2">DSM 16317</strain>
    </source>
</reference>
<evidence type="ECO:0000313" key="1">
    <source>
        <dbReference type="EMBL" id="KOO47944.1"/>
    </source>
</evidence>
<dbReference type="SUPFAM" id="SSF101697">
    <property type="entry name" value="Hypothetical protein YfhH"/>
    <property type="match status" value="1"/>
</dbReference>